<dbReference type="Proteomes" id="UP000078003">
    <property type="component" value="Unassembled WGS sequence"/>
</dbReference>
<keyword evidence="16" id="KW-0378">Hydrolase</keyword>
<dbReference type="SUPFAM" id="SSF55620">
    <property type="entry name" value="Tetrahydrobiopterin biosynthesis enzymes-like"/>
    <property type="match status" value="1"/>
</dbReference>
<proteinExistence type="inferred from homology"/>
<dbReference type="PANTHER" id="PTHR42844">
    <property type="entry name" value="DIHYDRONEOPTERIN ALDOLASE 1-RELATED"/>
    <property type="match status" value="1"/>
</dbReference>
<dbReference type="PANTHER" id="PTHR42844:SF1">
    <property type="entry name" value="DIHYDRONEOPTERIN ALDOLASE 1-RELATED"/>
    <property type="match status" value="1"/>
</dbReference>
<dbReference type="CDD" id="cd00534">
    <property type="entry name" value="DHNA_DHNTPE"/>
    <property type="match status" value="1"/>
</dbReference>
<sequence>MDTVFLHGLKAQTLIGVFDWERRQPQTVLLDIDIRADLRAAEKSDNVADTISYAEAAELVTAALAGQQFFLLEALVGYVAQLLLKHFPSCENVRVKAVKPGILPGVASVGVVMERGRAEAT</sequence>
<evidence type="ECO:0000256" key="13">
    <source>
        <dbReference type="ARBA" id="ARBA00032109"/>
    </source>
</evidence>
<dbReference type="GO" id="GO:0046656">
    <property type="term" value="P:folic acid biosynthetic process"/>
    <property type="evidence" value="ECO:0007669"/>
    <property type="project" value="UniProtKB-KW"/>
</dbReference>
<evidence type="ECO:0000256" key="3">
    <source>
        <dbReference type="ARBA" id="ARBA00005013"/>
    </source>
</evidence>
<dbReference type="Gene3D" id="3.30.1130.10">
    <property type="match status" value="1"/>
</dbReference>
<dbReference type="Pfam" id="PF02152">
    <property type="entry name" value="FolB"/>
    <property type="match status" value="1"/>
</dbReference>
<dbReference type="SMART" id="SM00905">
    <property type="entry name" value="FolB"/>
    <property type="match status" value="1"/>
</dbReference>
<dbReference type="AlphaFoldDB" id="A0A1A9RIF3"/>
<name>A0A1A9RIF3_EIKCO</name>
<feature type="domain" description="Dihydroneopterin aldolase/epimerase" evidence="15">
    <location>
        <begin position="4"/>
        <end position="115"/>
    </location>
</feature>
<evidence type="ECO:0000256" key="9">
    <source>
        <dbReference type="ARBA" id="ARBA00023235"/>
    </source>
</evidence>
<dbReference type="EMBL" id="LXSF01000001">
    <property type="protein sequence ID" value="OAM18301.1"/>
    <property type="molecule type" value="Genomic_DNA"/>
</dbReference>
<evidence type="ECO:0000256" key="4">
    <source>
        <dbReference type="ARBA" id="ARBA00005708"/>
    </source>
</evidence>
<keyword evidence="9" id="KW-0413">Isomerase</keyword>
<evidence type="ECO:0000256" key="2">
    <source>
        <dbReference type="ARBA" id="ARBA00001353"/>
    </source>
</evidence>
<protein>
    <recommendedName>
        <fullName evidence="7">Dihydroneopterin aldolase</fullName>
        <ecNumber evidence="6">4.1.2.25</ecNumber>
        <ecNumber evidence="5">5.1.99.8</ecNumber>
    </recommendedName>
    <alternativeName>
        <fullName evidence="12">7,8-dihydroneopterin 2'-epimerase</fullName>
    </alternativeName>
    <alternativeName>
        <fullName evidence="14">7,8-dihydroneopterin aldolase</fullName>
    </alternativeName>
    <alternativeName>
        <fullName evidence="11">7,8-dihydroneopterin epimerase</fullName>
    </alternativeName>
    <alternativeName>
        <fullName evidence="13">Dihydroneopterin epimerase</fullName>
    </alternativeName>
</protein>
<dbReference type="InterPro" id="IPR006157">
    <property type="entry name" value="FolB_dom"/>
</dbReference>
<comment type="catalytic activity">
    <reaction evidence="2">
        <text>7,8-dihydroneopterin = 6-hydroxymethyl-7,8-dihydropterin + glycolaldehyde</text>
        <dbReference type="Rhea" id="RHEA:10540"/>
        <dbReference type="ChEBI" id="CHEBI:17001"/>
        <dbReference type="ChEBI" id="CHEBI:17071"/>
        <dbReference type="ChEBI" id="CHEBI:44841"/>
        <dbReference type="EC" id="4.1.2.25"/>
    </reaction>
</comment>
<evidence type="ECO:0000259" key="15">
    <source>
        <dbReference type="SMART" id="SM00905"/>
    </source>
</evidence>
<comment type="caution">
    <text evidence="16">The sequence shown here is derived from an EMBL/GenBank/DDBJ whole genome shotgun (WGS) entry which is preliminary data.</text>
</comment>
<comment type="catalytic activity">
    <reaction evidence="1">
        <text>7,8-dihydroneopterin = 7,8-dihydromonapterin</text>
        <dbReference type="Rhea" id="RHEA:45328"/>
        <dbReference type="ChEBI" id="CHEBI:17001"/>
        <dbReference type="ChEBI" id="CHEBI:71175"/>
        <dbReference type="EC" id="5.1.99.8"/>
    </reaction>
</comment>
<evidence type="ECO:0000256" key="5">
    <source>
        <dbReference type="ARBA" id="ARBA00012234"/>
    </source>
</evidence>
<gene>
    <name evidence="16" type="ORF">A7P85_01070</name>
</gene>
<reference evidence="17" key="1">
    <citation type="submission" date="2016-05" db="EMBL/GenBank/DDBJ databases">
        <title>Draft genome of Corynebacterium afermentans subsp. afermentans LCDC 88199T.</title>
        <authorList>
            <person name="Bernier A.-M."/>
            <person name="Bernard K."/>
        </authorList>
    </citation>
    <scope>NUCLEOTIDE SEQUENCE [LARGE SCALE GENOMIC DNA]</scope>
    <source>
        <strain evidence="17">NML01-0328</strain>
    </source>
</reference>
<evidence type="ECO:0000313" key="17">
    <source>
        <dbReference type="Proteomes" id="UP000078003"/>
    </source>
</evidence>
<dbReference type="GO" id="GO:0005737">
    <property type="term" value="C:cytoplasm"/>
    <property type="evidence" value="ECO:0007669"/>
    <property type="project" value="TreeGrafter"/>
</dbReference>
<comment type="pathway">
    <text evidence="3">Cofactor biosynthesis; tetrahydrofolate biosynthesis; 2-amino-4-hydroxy-6-hydroxymethyl-7,8-dihydropteridine diphosphate from 7,8-dihydroneopterin triphosphate: step 3/4.</text>
</comment>
<evidence type="ECO:0000256" key="8">
    <source>
        <dbReference type="ARBA" id="ARBA00022909"/>
    </source>
</evidence>
<evidence type="ECO:0000256" key="12">
    <source>
        <dbReference type="ARBA" id="ARBA00031101"/>
    </source>
</evidence>
<evidence type="ECO:0000256" key="14">
    <source>
        <dbReference type="ARBA" id="ARBA00032903"/>
    </source>
</evidence>
<dbReference type="RefSeq" id="WP_064083503.1">
    <property type="nucleotide sequence ID" value="NZ_LXSF01000001.1"/>
</dbReference>
<keyword evidence="10" id="KW-0456">Lyase</keyword>
<keyword evidence="8" id="KW-0289">Folate biosynthesis</keyword>
<evidence type="ECO:0000256" key="11">
    <source>
        <dbReference type="ARBA" id="ARBA00029947"/>
    </source>
</evidence>
<evidence type="ECO:0000256" key="1">
    <source>
        <dbReference type="ARBA" id="ARBA00000693"/>
    </source>
</evidence>
<comment type="similarity">
    <text evidence="4">Belongs to the DHNA family.</text>
</comment>
<dbReference type="GO" id="GO:0004150">
    <property type="term" value="F:dihydroneopterin aldolase activity"/>
    <property type="evidence" value="ECO:0007669"/>
    <property type="project" value="UniProtKB-EC"/>
</dbReference>
<dbReference type="EC" id="5.1.99.8" evidence="5"/>
<dbReference type="EC" id="4.1.2.25" evidence="6"/>
<evidence type="ECO:0000313" key="16">
    <source>
        <dbReference type="EMBL" id="OAM18301.1"/>
    </source>
</evidence>
<evidence type="ECO:0000256" key="10">
    <source>
        <dbReference type="ARBA" id="ARBA00023239"/>
    </source>
</evidence>
<dbReference type="NCBIfam" id="TIGR00526">
    <property type="entry name" value="folB_dom"/>
    <property type="match status" value="1"/>
</dbReference>
<dbReference type="InterPro" id="IPR006156">
    <property type="entry name" value="Dihydroneopterin_aldolase"/>
</dbReference>
<evidence type="ECO:0000256" key="6">
    <source>
        <dbReference type="ARBA" id="ARBA00013043"/>
    </source>
</evidence>
<accession>A0A1A9RIF3</accession>
<evidence type="ECO:0000256" key="7">
    <source>
        <dbReference type="ARBA" id="ARBA00018285"/>
    </source>
</evidence>
<dbReference type="FunFam" id="3.30.1130.10:FF:000002">
    <property type="entry name" value="7,8-dihydroneopterin aldolase"/>
    <property type="match status" value="1"/>
</dbReference>
<dbReference type="InterPro" id="IPR043133">
    <property type="entry name" value="GTP-CH-I_C/QueF"/>
</dbReference>
<dbReference type="GO" id="GO:0016787">
    <property type="term" value="F:hydrolase activity"/>
    <property type="evidence" value="ECO:0007669"/>
    <property type="project" value="UniProtKB-KW"/>
</dbReference>
<dbReference type="GO" id="GO:0016853">
    <property type="term" value="F:isomerase activity"/>
    <property type="evidence" value="ECO:0007669"/>
    <property type="project" value="UniProtKB-KW"/>
</dbReference>
<organism evidence="16 17">
    <name type="scientific">Eikenella corrodens</name>
    <dbReference type="NCBI Taxonomy" id="539"/>
    <lineage>
        <taxon>Bacteria</taxon>
        <taxon>Pseudomonadati</taxon>
        <taxon>Pseudomonadota</taxon>
        <taxon>Betaproteobacteria</taxon>
        <taxon>Neisseriales</taxon>
        <taxon>Neisseriaceae</taxon>
        <taxon>Eikenella</taxon>
    </lineage>
</organism>